<evidence type="ECO:0000256" key="1">
    <source>
        <dbReference type="ARBA" id="ARBA00004123"/>
    </source>
</evidence>
<dbReference type="Gene3D" id="3.30.160.60">
    <property type="entry name" value="Classic Zinc Finger"/>
    <property type="match status" value="5"/>
</dbReference>
<dbReference type="InterPro" id="IPR013087">
    <property type="entry name" value="Znf_C2H2_type"/>
</dbReference>
<evidence type="ECO:0000313" key="15">
    <source>
        <dbReference type="EMBL" id="KAF8571472.1"/>
    </source>
</evidence>
<dbReference type="GO" id="GO:0008270">
    <property type="term" value="F:zinc ion binding"/>
    <property type="evidence" value="ECO:0007669"/>
    <property type="project" value="UniProtKB-KW"/>
</dbReference>
<dbReference type="SUPFAM" id="SSF82199">
    <property type="entry name" value="SET domain"/>
    <property type="match status" value="1"/>
</dbReference>
<dbReference type="SMART" id="SM00317">
    <property type="entry name" value="SET"/>
    <property type="match status" value="1"/>
</dbReference>
<evidence type="ECO:0000256" key="9">
    <source>
        <dbReference type="ARBA" id="ARBA00023015"/>
    </source>
</evidence>
<dbReference type="InterPro" id="IPR044417">
    <property type="entry name" value="PRDM7_9_PR-SET"/>
</dbReference>
<keyword evidence="2" id="KW-0489">Methyltransferase</keyword>
<keyword evidence="9" id="KW-0805">Transcription regulation</keyword>
<evidence type="ECO:0000259" key="13">
    <source>
        <dbReference type="PROSITE" id="PS50157"/>
    </source>
</evidence>
<dbReference type="InterPro" id="IPR001214">
    <property type="entry name" value="SET_dom"/>
</dbReference>
<evidence type="ECO:0000256" key="12">
    <source>
        <dbReference type="PROSITE-ProRule" id="PRU00042"/>
    </source>
</evidence>
<evidence type="ECO:0000256" key="2">
    <source>
        <dbReference type="ARBA" id="ARBA00022603"/>
    </source>
</evidence>
<comment type="caution">
    <text evidence="15">The sequence shown here is derived from an EMBL/GenBank/DDBJ whole genome shotgun (WGS) entry which is preliminary data.</text>
</comment>
<proteinExistence type="predicted"/>
<evidence type="ECO:0000313" key="16">
    <source>
        <dbReference type="Proteomes" id="UP000699462"/>
    </source>
</evidence>
<dbReference type="FunFam" id="3.30.160.60:FF:000065">
    <property type="entry name" value="B-cell CLL/lymphoma 6, member B"/>
    <property type="match status" value="1"/>
</dbReference>
<dbReference type="EMBL" id="JTDF01000499">
    <property type="protein sequence ID" value="KAF8571472.1"/>
    <property type="molecule type" value="Genomic_DNA"/>
</dbReference>
<reference evidence="15 16" key="1">
    <citation type="submission" date="2019-07" db="EMBL/GenBank/DDBJ databases">
        <title>Annotation for the trematode Paragonimus westermani.</title>
        <authorList>
            <person name="Choi Y.-J."/>
        </authorList>
    </citation>
    <scope>NUCLEOTIDE SEQUENCE [LARGE SCALE GENOMIC DNA]</scope>
    <source>
        <strain evidence="15">180907_Pwestermani</strain>
    </source>
</reference>
<comment type="subcellular location">
    <subcellularLocation>
        <location evidence="1">Nucleus</location>
    </subcellularLocation>
</comment>
<feature type="domain" description="SET" evidence="14">
    <location>
        <begin position="243"/>
        <end position="366"/>
    </location>
</feature>
<feature type="domain" description="C2H2-type" evidence="13">
    <location>
        <begin position="556"/>
        <end position="584"/>
    </location>
</feature>
<protein>
    <recommendedName>
        <fullName evidence="17">Histone-lysine N-methyltransferase PRDM9</fullName>
    </recommendedName>
</protein>
<keyword evidence="4" id="KW-0949">S-adenosyl-L-methionine</keyword>
<keyword evidence="3" id="KW-0808">Transferase</keyword>
<evidence type="ECO:0000256" key="6">
    <source>
        <dbReference type="ARBA" id="ARBA00022737"/>
    </source>
</evidence>
<evidence type="ECO:0000259" key="14">
    <source>
        <dbReference type="PROSITE" id="PS50280"/>
    </source>
</evidence>
<keyword evidence="10" id="KW-0804">Transcription</keyword>
<dbReference type="GO" id="GO:0005634">
    <property type="term" value="C:nucleus"/>
    <property type="evidence" value="ECO:0007669"/>
    <property type="project" value="UniProtKB-SubCell"/>
</dbReference>
<evidence type="ECO:0000256" key="10">
    <source>
        <dbReference type="ARBA" id="ARBA00023163"/>
    </source>
</evidence>
<dbReference type="SMART" id="SM00355">
    <property type="entry name" value="ZnF_C2H2"/>
    <property type="match status" value="6"/>
</dbReference>
<evidence type="ECO:0000256" key="8">
    <source>
        <dbReference type="ARBA" id="ARBA00022833"/>
    </source>
</evidence>
<dbReference type="InterPro" id="IPR046341">
    <property type="entry name" value="SET_dom_sf"/>
</dbReference>
<feature type="domain" description="C2H2-type" evidence="13">
    <location>
        <begin position="469"/>
        <end position="497"/>
    </location>
</feature>
<gene>
    <name evidence="15" type="ORF">P879_01908</name>
</gene>
<dbReference type="GO" id="GO:0032259">
    <property type="term" value="P:methylation"/>
    <property type="evidence" value="ECO:0007669"/>
    <property type="project" value="UniProtKB-KW"/>
</dbReference>
<accession>A0A8T0DWG3</accession>
<sequence>MLKRLNPSKIEELRGEALTNIERPNQPIGFIPQDQNVSKCLTQIKTELTDQYGSNSNGERRESTLCIAVDDSAKLSLNGSEELRRSEILSLEYCDSADNSPYTGDEQTSDVHSIDIEANRDFNQLSESKNMDTLPASPQKDVFKGAVMKTTVNEEGRRYPLREKDAANYSTIVQTPEDDRFLYCYVCNVSVIDGCLKHPIEWVENTPVTACDGATDHDVYFQMKHCVCGSPYYLHASRTAPRDWVLVFRSGIRRAGFGVWANKNIKCGTTFGPYAGVVVNLDEIGDDEFARRSRGGYAWLVRNNLEGVKSHLVDARNPLRSNWLRFVNCARYDEEQNLVAIQYRGKIYYRACQNIARGSELLTYYGAEFASELESKCNSIPPDGPIYHFENGDYYTRRPTLIKSLSKSGLRVCEFCGRDFTRSGDLHRHVIATHLKEKSHLCEFCQKGFTRYSDLQRHVNAIHLKEKAYVCDFCDKVFTQRCDRQRHTNAIHLKEKLHVCEFCGKHFADGSHLHGHVNSIHLKEKSYACEFCDKEFTRSSDLRRHVNAIHLRKKPHVCQFCGKGFTRGGDLRRHVDVIHFKKKTVQ</sequence>
<dbReference type="Gene3D" id="2.170.270.10">
    <property type="entry name" value="SET domain"/>
    <property type="match status" value="1"/>
</dbReference>
<dbReference type="InterPro" id="IPR036236">
    <property type="entry name" value="Znf_C2H2_sf"/>
</dbReference>
<dbReference type="PANTHER" id="PTHR16515">
    <property type="entry name" value="PR DOMAIN ZINC FINGER PROTEIN"/>
    <property type="match status" value="1"/>
</dbReference>
<feature type="domain" description="C2H2-type" evidence="13">
    <location>
        <begin position="527"/>
        <end position="555"/>
    </location>
</feature>
<name>A0A8T0DWG3_9TREM</name>
<dbReference type="GO" id="GO:0010468">
    <property type="term" value="P:regulation of gene expression"/>
    <property type="evidence" value="ECO:0007669"/>
    <property type="project" value="TreeGrafter"/>
</dbReference>
<dbReference type="SUPFAM" id="SSF57667">
    <property type="entry name" value="beta-beta-alpha zinc fingers"/>
    <property type="match status" value="3"/>
</dbReference>
<dbReference type="GO" id="GO:0042054">
    <property type="term" value="F:histone methyltransferase activity"/>
    <property type="evidence" value="ECO:0007669"/>
    <property type="project" value="InterPro"/>
</dbReference>
<evidence type="ECO:0000256" key="5">
    <source>
        <dbReference type="ARBA" id="ARBA00022723"/>
    </source>
</evidence>
<dbReference type="PANTHER" id="PTHR16515:SF49">
    <property type="entry name" value="GASTRULA ZINC FINGER PROTEIN XLCGF49.1-LIKE-RELATED"/>
    <property type="match status" value="1"/>
</dbReference>
<dbReference type="Proteomes" id="UP000699462">
    <property type="component" value="Unassembled WGS sequence"/>
</dbReference>
<feature type="domain" description="C2H2-type" evidence="13">
    <location>
        <begin position="411"/>
        <end position="439"/>
    </location>
</feature>
<dbReference type="OrthoDB" id="9439254at2759"/>
<evidence type="ECO:0000256" key="11">
    <source>
        <dbReference type="ARBA" id="ARBA00023242"/>
    </source>
</evidence>
<evidence type="ECO:0000256" key="3">
    <source>
        <dbReference type="ARBA" id="ARBA00022679"/>
    </source>
</evidence>
<keyword evidence="6" id="KW-0677">Repeat</keyword>
<dbReference type="PROSITE" id="PS00028">
    <property type="entry name" value="ZINC_FINGER_C2H2_1"/>
    <property type="match status" value="6"/>
</dbReference>
<keyword evidence="8" id="KW-0862">Zinc</keyword>
<dbReference type="InterPro" id="IPR050331">
    <property type="entry name" value="Zinc_finger"/>
</dbReference>
<dbReference type="AlphaFoldDB" id="A0A8T0DWG3"/>
<keyword evidence="11" id="KW-0539">Nucleus</keyword>
<feature type="domain" description="C2H2-type" evidence="13">
    <location>
        <begin position="440"/>
        <end position="468"/>
    </location>
</feature>
<evidence type="ECO:0000256" key="4">
    <source>
        <dbReference type="ARBA" id="ARBA00022691"/>
    </source>
</evidence>
<evidence type="ECO:0000256" key="7">
    <source>
        <dbReference type="ARBA" id="ARBA00022771"/>
    </source>
</evidence>
<evidence type="ECO:0008006" key="17">
    <source>
        <dbReference type="Google" id="ProtNLM"/>
    </source>
</evidence>
<keyword evidence="5" id="KW-0479">Metal-binding</keyword>
<dbReference type="Pfam" id="PF21549">
    <property type="entry name" value="PRDM2_PR"/>
    <property type="match status" value="1"/>
</dbReference>
<dbReference type="CDD" id="cd19193">
    <property type="entry name" value="PR-SET_PRDM7_9"/>
    <property type="match status" value="1"/>
</dbReference>
<dbReference type="FunFam" id="3.30.160.60:FF:000100">
    <property type="entry name" value="Zinc finger 45-like"/>
    <property type="match status" value="1"/>
</dbReference>
<dbReference type="Pfam" id="PF00096">
    <property type="entry name" value="zf-C2H2"/>
    <property type="match status" value="3"/>
</dbReference>
<dbReference type="PROSITE" id="PS50157">
    <property type="entry name" value="ZINC_FINGER_C2H2_2"/>
    <property type="match status" value="6"/>
</dbReference>
<keyword evidence="16" id="KW-1185">Reference proteome</keyword>
<keyword evidence="7 12" id="KW-0863">Zinc-finger</keyword>
<organism evidence="15 16">
    <name type="scientific">Paragonimus westermani</name>
    <dbReference type="NCBI Taxonomy" id="34504"/>
    <lineage>
        <taxon>Eukaryota</taxon>
        <taxon>Metazoa</taxon>
        <taxon>Spiralia</taxon>
        <taxon>Lophotrochozoa</taxon>
        <taxon>Platyhelminthes</taxon>
        <taxon>Trematoda</taxon>
        <taxon>Digenea</taxon>
        <taxon>Plagiorchiida</taxon>
        <taxon>Troglotremata</taxon>
        <taxon>Troglotrematidae</taxon>
        <taxon>Paragonimus</taxon>
    </lineage>
</organism>
<dbReference type="PROSITE" id="PS50280">
    <property type="entry name" value="SET"/>
    <property type="match status" value="1"/>
</dbReference>
<feature type="domain" description="C2H2-type" evidence="13">
    <location>
        <begin position="498"/>
        <end position="526"/>
    </location>
</feature>